<gene>
    <name evidence="1" type="ORF">IAA52_05010</name>
</gene>
<organism evidence="1 2">
    <name type="scientific">Candidatus Pullichristensenella stercorigallinarum</name>
    <dbReference type="NCBI Taxonomy" id="2840909"/>
    <lineage>
        <taxon>Bacteria</taxon>
        <taxon>Bacillati</taxon>
        <taxon>Bacillota</taxon>
        <taxon>Clostridia</taxon>
        <taxon>Candidatus Pullichristensenella</taxon>
    </lineage>
</organism>
<dbReference type="Pfam" id="PF00702">
    <property type="entry name" value="Hydrolase"/>
    <property type="match status" value="1"/>
</dbReference>
<dbReference type="Proteomes" id="UP000824260">
    <property type="component" value="Unassembled WGS sequence"/>
</dbReference>
<protein>
    <submittedName>
        <fullName evidence="1">HAD hydrolase-like protein</fullName>
    </submittedName>
</protein>
<comment type="caution">
    <text evidence="1">The sequence shown here is derived from an EMBL/GenBank/DDBJ whole genome shotgun (WGS) entry which is preliminary data.</text>
</comment>
<dbReference type="PANTHER" id="PTHR43434">
    <property type="entry name" value="PHOSPHOGLYCOLATE PHOSPHATASE"/>
    <property type="match status" value="1"/>
</dbReference>
<dbReference type="InterPro" id="IPR023214">
    <property type="entry name" value="HAD_sf"/>
</dbReference>
<dbReference type="GO" id="GO:0006281">
    <property type="term" value="P:DNA repair"/>
    <property type="evidence" value="ECO:0007669"/>
    <property type="project" value="TreeGrafter"/>
</dbReference>
<dbReference type="SUPFAM" id="SSF56784">
    <property type="entry name" value="HAD-like"/>
    <property type="match status" value="1"/>
</dbReference>
<dbReference type="Gene3D" id="3.40.50.1000">
    <property type="entry name" value="HAD superfamily/HAD-like"/>
    <property type="match status" value="1"/>
</dbReference>
<reference evidence="1" key="2">
    <citation type="journal article" date="2021" name="PeerJ">
        <title>Extensive microbial diversity within the chicken gut microbiome revealed by metagenomics and culture.</title>
        <authorList>
            <person name="Gilroy R."/>
            <person name="Ravi A."/>
            <person name="Getino M."/>
            <person name="Pursley I."/>
            <person name="Horton D.L."/>
            <person name="Alikhan N.F."/>
            <person name="Baker D."/>
            <person name="Gharbi K."/>
            <person name="Hall N."/>
            <person name="Watson M."/>
            <person name="Adriaenssens E.M."/>
            <person name="Foster-Nyarko E."/>
            <person name="Jarju S."/>
            <person name="Secka A."/>
            <person name="Antonio M."/>
            <person name="Oren A."/>
            <person name="Chaudhuri R.R."/>
            <person name="La Ragione R."/>
            <person name="Hildebrand F."/>
            <person name="Pallen M.J."/>
        </authorList>
    </citation>
    <scope>NUCLEOTIDE SEQUENCE</scope>
    <source>
        <strain evidence="1">ChiSjej6B24-2974</strain>
    </source>
</reference>
<dbReference type="PANTHER" id="PTHR43434:SF1">
    <property type="entry name" value="PHOSPHOGLYCOLATE PHOSPHATASE"/>
    <property type="match status" value="1"/>
</dbReference>
<keyword evidence="1" id="KW-0378">Hydrolase</keyword>
<name>A0A9D0ZLK6_9FIRM</name>
<proteinExistence type="predicted"/>
<reference evidence="1" key="1">
    <citation type="submission" date="2020-10" db="EMBL/GenBank/DDBJ databases">
        <authorList>
            <person name="Gilroy R."/>
        </authorList>
    </citation>
    <scope>NUCLEOTIDE SEQUENCE</scope>
    <source>
        <strain evidence="1">ChiSjej6B24-2974</strain>
    </source>
</reference>
<dbReference type="InterPro" id="IPR036412">
    <property type="entry name" value="HAD-like_sf"/>
</dbReference>
<dbReference type="GO" id="GO:0008967">
    <property type="term" value="F:phosphoglycolate phosphatase activity"/>
    <property type="evidence" value="ECO:0007669"/>
    <property type="project" value="TreeGrafter"/>
</dbReference>
<dbReference type="InterPro" id="IPR050155">
    <property type="entry name" value="HAD-like_hydrolase_sf"/>
</dbReference>
<evidence type="ECO:0000313" key="1">
    <source>
        <dbReference type="EMBL" id="HIQ82442.1"/>
    </source>
</evidence>
<sequence>MRPRCLALDHDDTVVQSSPEIHYPSFLEAMRILRPERAGMGFDEFISYSCAPGMHAFLTEVLALDAQEMRVEQEIWRKYTLSHTPDAYDGFAALLARFRAQGGYICVISHSEREIIERHYRELFGFLPDLIFGWEQPEHRRKPNPYPLEETMRVFELRPEEILLVDDLTPGLAMAAACGVPSAYAGWSHTAPAVGARVRPHATYAFDTVAELAAFLEDGEGEE</sequence>
<accession>A0A9D0ZLK6</accession>
<evidence type="ECO:0000313" key="2">
    <source>
        <dbReference type="Proteomes" id="UP000824260"/>
    </source>
</evidence>
<dbReference type="AlphaFoldDB" id="A0A9D0ZLK6"/>
<dbReference type="EMBL" id="DVFZ01000049">
    <property type="protein sequence ID" value="HIQ82442.1"/>
    <property type="molecule type" value="Genomic_DNA"/>
</dbReference>